<accession>A0A8X8WQB5</accession>
<dbReference type="EMBL" id="PNBA02000015">
    <property type="protein sequence ID" value="KAG6399278.1"/>
    <property type="molecule type" value="Genomic_DNA"/>
</dbReference>
<evidence type="ECO:0000256" key="6">
    <source>
        <dbReference type="ARBA" id="ARBA00022801"/>
    </source>
</evidence>
<dbReference type="Pfam" id="PF01694">
    <property type="entry name" value="Rhomboid"/>
    <property type="match status" value="1"/>
</dbReference>
<evidence type="ECO:0000256" key="9">
    <source>
        <dbReference type="ARBA" id="ARBA00023136"/>
    </source>
</evidence>
<feature type="transmembrane region" description="Helical" evidence="10">
    <location>
        <begin position="167"/>
        <end position="194"/>
    </location>
</feature>
<dbReference type="InterPro" id="IPR022764">
    <property type="entry name" value="Peptidase_S54_rhomboid_dom"/>
</dbReference>
<keyword evidence="4 10" id="KW-0645">Protease</keyword>
<dbReference type="Proteomes" id="UP000298416">
    <property type="component" value="Unassembled WGS sequence"/>
</dbReference>
<comment type="catalytic activity">
    <reaction evidence="1 10">
        <text>Cleaves type-1 transmembrane domains using a catalytic dyad composed of serine and histidine that are contributed by different transmembrane domains.</text>
        <dbReference type="EC" id="3.4.21.105"/>
    </reaction>
</comment>
<dbReference type="InterPro" id="IPR035952">
    <property type="entry name" value="Rhomboid-like_sf"/>
</dbReference>
<feature type="domain" description="Peptidase S54 rhomboid" evidence="11">
    <location>
        <begin position="282"/>
        <end position="362"/>
    </location>
</feature>
<dbReference type="AlphaFoldDB" id="A0A8X8WQB5"/>
<evidence type="ECO:0000256" key="2">
    <source>
        <dbReference type="ARBA" id="ARBA00004141"/>
    </source>
</evidence>
<feature type="transmembrane region" description="Helical" evidence="10">
    <location>
        <begin position="310"/>
        <end position="334"/>
    </location>
</feature>
<keyword evidence="5 10" id="KW-0812">Transmembrane</keyword>
<evidence type="ECO:0000256" key="5">
    <source>
        <dbReference type="ARBA" id="ARBA00022692"/>
    </source>
</evidence>
<reference evidence="12" key="1">
    <citation type="submission" date="2018-01" db="EMBL/GenBank/DDBJ databases">
        <authorList>
            <person name="Mao J.F."/>
        </authorList>
    </citation>
    <scope>NUCLEOTIDE SEQUENCE</scope>
    <source>
        <strain evidence="12">Huo1</strain>
        <tissue evidence="12">Leaf</tissue>
    </source>
</reference>
<evidence type="ECO:0000313" key="12">
    <source>
        <dbReference type="EMBL" id="KAG6399278.1"/>
    </source>
</evidence>
<keyword evidence="7 10" id="KW-0720">Serine protease</keyword>
<organism evidence="12">
    <name type="scientific">Salvia splendens</name>
    <name type="common">Scarlet sage</name>
    <dbReference type="NCBI Taxonomy" id="180675"/>
    <lineage>
        <taxon>Eukaryota</taxon>
        <taxon>Viridiplantae</taxon>
        <taxon>Streptophyta</taxon>
        <taxon>Embryophyta</taxon>
        <taxon>Tracheophyta</taxon>
        <taxon>Spermatophyta</taxon>
        <taxon>Magnoliopsida</taxon>
        <taxon>eudicotyledons</taxon>
        <taxon>Gunneridae</taxon>
        <taxon>Pentapetalae</taxon>
        <taxon>asterids</taxon>
        <taxon>lamiids</taxon>
        <taxon>Lamiales</taxon>
        <taxon>Lamiaceae</taxon>
        <taxon>Nepetoideae</taxon>
        <taxon>Mentheae</taxon>
        <taxon>Salviinae</taxon>
        <taxon>Salvia</taxon>
        <taxon>Salvia subgen. Calosphace</taxon>
        <taxon>core Calosphace</taxon>
    </lineage>
</organism>
<evidence type="ECO:0000256" key="4">
    <source>
        <dbReference type="ARBA" id="ARBA00022670"/>
    </source>
</evidence>
<evidence type="ECO:0000259" key="11">
    <source>
        <dbReference type="Pfam" id="PF01694"/>
    </source>
</evidence>
<gene>
    <name evidence="12" type="ORF">SASPL_140754</name>
</gene>
<evidence type="ECO:0000256" key="3">
    <source>
        <dbReference type="ARBA" id="ARBA00009045"/>
    </source>
</evidence>
<comment type="function">
    <text evidence="10">Serine protease involved in intramembrane proteolysis.</text>
</comment>
<dbReference type="GO" id="GO:0016020">
    <property type="term" value="C:membrane"/>
    <property type="evidence" value="ECO:0007669"/>
    <property type="project" value="UniProtKB-SubCell"/>
</dbReference>
<evidence type="ECO:0000256" key="7">
    <source>
        <dbReference type="ARBA" id="ARBA00022825"/>
    </source>
</evidence>
<evidence type="ECO:0000256" key="10">
    <source>
        <dbReference type="RuleBase" id="RU362115"/>
    </source>
</evidence>
<comment type="subcellular location">
    <subcellularLocation>
        <location evidence="2 10">Membrane</location>
        <topology evidence="2 10">Multi-pass membrane protein</topology>
    </subcellularLocation>
</comment>
<reference evidence="12" key="2">
    <citation type="submission" date="2020-08" db="EMBL/GenBank/DDBJ databases">
        <title>Plant Genome Project.</title>
        <authorList>
            <person name="Zhang R.-G."/>
        </authorList>
    </citation>
    <scope>NUCLEOTIDE SEQUENCE</scope>
    <source>
        <strain evidence="12">Huo1</strain>
        <tissue evidence="12">Leaf</tissue>
    </source>
</reference>
<feature type="transmembrane region" description="Helical" evidence="10">
    <location>
        <begin position="104"/>
        <end position="123"/>
    </location>
</feature>
<comment type="caution">
    <text evidence="10">Lacks conserved residue(s) required for the propagation of feature annotation.</text>
</comment>
<dbReference type="GO" id="GO:0004252">
    <property type="term" value="F:serine-type endopeptidase activity"/>
    <property type="evidence" value="ECO:0007669"/>
    <property type="project" value="InterPro"/>
</dbReference>
<sequence>MKSQRQIRVYLSCNLHQTMINKHVLGSGSVAPFSTSTAMLTRFQSKTSLRLGFTVARGREEKRRMIGNGDPERGAPRKHRNQSYYAGGVGNYDMDSHDTYWTSWLVPIIVLANVAMFVVIMFVNNCPKNHDGLHGDCVAKFLLPPPPLLSAPPPKPSLRPLFLYDDYSLGVSLGIGAITCLSYVWFLLLAWLATKLILRTSTPRLEKLGALEWDKIVHQNQAWRLFTCIWLHAGVISFTCKHAKLGVYWNSTRAAIWIFQSFFSFPSPYHYLTFRFLVRVYAVRVGVIYLLSGIGGSILSSLFIRNNISVGASGALFGLLGAMLSELLLTGLYIQNQVGILPHVDNFAHIGGFLSGSSSGLYSLARPQFGWLEGRNRPADTRLKSKYTVYQYVFWIIATILLIVGFTVGLVMLFKGENANNKCSWCHYLSCVAYVKMELRQLIRISQHGPAQGALGRMWPLAPVELSSTVDVPKLA</sequence>
<evidence type="ECO:0000256" key="8">
    <source>
        <dbReference type="ARBA" id="ARBA00022989"/>
    </source>
</evidence>
<evidence type="ECO:0000313" key="13">
    <source>
        <dbReference type="Proteomes" id="UP000298416"/>
    </source>
</evidence>
<evidence type="ECO:0000256" key="1">
    <source>
        <dbReference type="ARBA" id="ARBA00000156"/>
    </source>
</evidence>
<dbReference type="GO" id="GO:0006508">
    <property type="term" value="P:proteolysis"/>
    <property type="evidence" value="ECO:0007669"/>
    <property type="project" value="UniProtKB-KW"/>
</dbReference>
<keyword evidence="6 10" id="KW-0378">Hydrolase</keyword>
<dbReference type="SUPFAM" id="SSF144091">
    <property type="entry name" value="Rhomboid-like"/>
    <property type="match status" value="1"/>
</dbReference>
<dbReference type="Gene3D" id="1.20.1540.10">
    <property type="entry name" value="Rhomboid-like"/>
    <property type="match status" value="1"/>
</dbReference>
<keyword evidence="8 10" id="KW-1133">Transmembrane helix</keyword>
<name>A0A8X8WQB5_SALSN</name>
<dbReference type="PANTHER" id="PTHR22936">
    <property type="entry name" value="RHOMBOID-RELATED"/>
    <property type="match status" value="1"/>
</dbReference>
<proteinExistence type="inferred from homology"/>
<dbReference type="InterPro" id="IPR002610">
    <property type="entry name" value="Peptidase_S54_rhomboid-like"/>
</dbReference>
<keyword evidence="13" id="KW-1185">Reference proteome</keyword>
<dbReference type="PANTHER" id="PTHR22936:SF69">
    <property type="entry name" value="RHOMBOID-LIKE PROTEIN"/>
    <property type="match status" value="1"/>
</dbReference>
<feature type="transmembrane region" description="Helical" evidence="10">
    <location>
        <begin position="392"/>
        <end position="414"/>
    </location>
</feature>
<keyword evidence="9 10" id="KW-0472">Membrane</keyword>
<comment type="caution">
    <text evidence="12">The sequence shown here is derived from an EMBL/GenBank/DDBJ whole genome shotgun (WGS) entry which is preliminary data.</text>
</comment>
<comment type="similarity">
    <text evidence="3 10">Belongs to the peptidase S54 family.</text>
</comment>
<feature type="transmembrane region" description="Helical" evidence="10">
    <location>
        <begin position="281"/>
        <end position="304"/>
    </location>
</feature>
<dbReference type="EC" id="3.4.21.105" evidence="10"/>
<protein>
    <recommendedName>
        <fullName evidence="10">RHOMBOID-like protein</fullName>
        <ecNumber evidence="10">3.4.21.105</ecNumber>
    </recommendedName>
</protein>